<proteinExistence type="predicted"/>
<name>A0A1W0WF83_HYPEX</name>
<feature type="compositionally biased region" description="Low complexity" evidence="1">
    <location>
        <begin position="82"/>
        <end position="97"/>
    </location>
</feature>
<gene>
    <name evidence="2" type="ORF">BV898_11966</name>
</gene>
<feature type="region of interest" description="Disordered" evidence="1">
    <location>
        <begin position="82"/>
        <end position="105"/>
    </location>
</feature>
<evidence type="ECO:0000313" key="3">
    <source>
        <dbReference type="Proteomes" id="UP000192578"/>
    </source>
</evidence>
<sequence>MFNATPNVTIPSDATSSWQWNFTVQANPRPTINCTREIPADRPSVPVEDLWNNGLDHGHALVFNSSDVAARRITCVAANVMSSPQSSFSRSSNRSQRILGRRTRE</sequence>
<organism evidence="2 3">
    <name type="scientific">Hypsibius exemplaris</name>
    <name type="common">Freshwater tardigrade</name>
    <dbReference type="NCBI Taxonomy" id="2072580"/>
    <lineage>
        <taxon>Eukaryota</taxon>
        <taxon>Metazoa</taxon>
        <taxon>Ecdysozoa</taxon>
        <taxon>Tardigrada</taxon>
        <taxon>Eutardigrada</taxon>
        <taxon>Parachela</taxon>
        <taxon>Hypsibioidea</taxon>
        <taxon>Hypsibiidae</taxon>
        <taxon>Hypsibius</taxon>
    </lineage>
</organism>
<dbReference type="AlphaFoldDB" id="A0A1W0WF83"/>
<keyword evidence="3" id="KW-1185">Reference proteome</keyword>
<reference evidence="3" key="1">
    <citation type="submission" date="2017-01" db="EMBL/GenBank/DDBJ databases">
        <title>Comparative genomics of anhydrobiosis in the tardigrade Hypsibius dujardini.</title>
        <authorList>
            <person name="Yoshida Y."/>
            <person name="Koutsovoulos G."/>
            <person name="Laetsch D."/>
            <person name="Stevens L."/>
            <person name="Kumar S."/>
            <person name="Horikawa D."/>
            <person name="Ishino K."/>
            <person name="Komine S."/>
            <person name="Tomita M."/>
            <person name="Blaxter M."/>
            <person name="Arakawa K."/>
        </authorList>
    </citation>
    <scope>NUCLEOTIDE SEQUENCE [LARGE SCALE GENOMIC DNA]</scope>
    <source>
        <strain evidence="3">Z151</strain>
    </source>
</reference>
<evidence type="ECO:0000256" key="1">
    <source>
        <dbReference type="SAM" id="MobiDB-lite"/>
    </source>
</evidence>
<evidence type="ECO:0000313" key="2">
    <source>
        <dbReference type="EMBL" id="OQV13859.1"/>
    </source>
</evidence>
<protein>
    <submittedName>
        <fullName evidence="2">Uncharacterized protein</fullName>
    </submittedName>
</protein>
<comment type="caution">
    <text evidence="2">The sequence shown here is derived from an EMBL/GenBank/DDBJ whole genome shotgun (WGS) entry which is preliminary data.</text>
</comment>
<dbReference type="Proteomes" id="UP000192578">
    <property type="component" value="Unassembled WGS sequence"/>
</dbReference>
<dbReference type="EMBL" id="MTYJ01000115">
    <property type="protein sequence ID" value="OQV13859.1"/>
    <property type="molecule type" value="Genomic_DNA"/>
</dbReference>
<accession>A0A1W0WF83</accession>